<gene>
    <name evidence="7" type="ORF">SAMN03080599_02550</name>
</gene>
<feature type="transmembrane region" description="Helical" evidence="6">
    <location>
        <begin position="90"/>
        <end position="112"/>
    </location>
</feature>
<reference evidence="7 8" key="1">
    <citation type="submission" date="2016-10" db="EMBL/GenBank/DDBJ databases">
        <authorList>
            <person name="de Groot N.N."/>
        </authorList>
    </citation>
    <scope>NUCLEOTIDE SEQUENCE [LARGE SCALE GENOMIC DNA]</scope>
    <source>
        <strain evidence="7 8">DSM 2784</strain>
    </source>
</reference>
<dbReference type="EMBL" id="FMWL01000015">
    <property type="protein sequence ID" value="SCZ80984.1"/>
    <property type="molecule type" value="Genomic_DNA"/>
</dbReference>
<evidence type="ECO:0000256" key="4">
    <source>
        <dbReference type="ARBA" id="ARBA00022989"/>
    </source>
</evidence>
<proteinExistence type="predicted"/>
<dbReference type="Pfam" id="PF02653">
    <property type="entry name" value="BPD_transp_2"/>
    <property type="match status" value="1"/>
</dbReference>
<keyword evidence="5 6" id="KW-0472">Membrane</keyword>
<comment type="subcellular location">
    <subcellularLocation>
        <location evidence="1">Cell membrane</location>
        <topology evidence="1">Multi-pass membrane protein</topology>
    </subcellularLocation>
</comment>
<evidence type="ECO:0000313" key="7">
    <source>
        <dbReference type="EMBL" id="SCZ80984.1"/>
    </source>
</evidence>
<dbReference type="AlphaFoldDB" id="A0A1G5S3P4"/>
<feature type="transmembrane region" description="Helical" evidence="6">
    <location>
        <begin position="61"/>
        <end position="84"/>
    </location>
</feature>
<evidence type="ECO:0000256" key="2">
    <source>
        <dbReference type="ARBA" id="ARBA00022475"/>
    </source>
</evidence>
<accession>A0A1G5S3P4</accession>
<keyword evidence="4 6" id="KW-1133">Transmembrane helix</keyword>
<name>A0A1G5S3P4_9FIRM</name>
<evidence type="ECO:0000256" key="1">
    <source>
        <dbReference type="ARBA" id="ARBA00004651"/>
    </source>
</evidence>
<evidence type="ECO:0000256" key="5">
    <source>
        <dbReference type="ARBA" id="ARBA00023136"/>
    </source>
</evidence>
<dbReference type="GO" id="GO:0022857">
    <property type="term" value="F:transmembrane transporter activity"/>
    <property type="evidence" value="ECO:0007669"/>
    <property type="project" value="InterPro"/>
</dbReference>
<feature type="transmembrane region" description="Helical" evidence="6">
    <location>
        <begin position="151"/>
        <end position="175"/>
    </location>
</feature>
<keyword evidence="8" id="KW-1185">Reference proteome</keyword>
<keyword evidence="3 6" id="KW-0812">Transmembrane</keyword>
<dbReference type="CDD" id="cd06580">
    <property type="entry name" value="TM_PBP1_transp_TpRbsC_like"/>
    <property type="match status" value="1"/>
</dbReference>
<dbReference type="RefSeq" id="WP_092592088.1">
    <property type="nucleotide sequence ID" value="NZ_FMWL01000015.1"/>
</dbReference>
<sequence length="312" mass="33117">MMIIVMAILASTLRLATPLIFASVGGVFTERSGVVNIALEGIMIMGAFFAILTFRYIPNPWVAILFAMIMGILTSLILGVLAIHLRANQVVAGVAINLLAGSLAAYLLEVIYGRSGQTDPIRGGLSRSPEALEFLNDIPVLGSFFSGLNPFVYMAFIVVAVAYFVLFKTPFGLRIRAVGEHPKAADTVGINVYKIRYICVMISGALAGLAGASLSIGSVNMFREGMTSGKGFIALAAMIFGKWHPVGALLACLFFGFAEAIEIQASTLGIGWIPSEFLRMLPYVATILVLVGAVGKAVAPKASGQPYDKAHH</sequence>
<dbReference type="InterPro" id="IPR001851">
    <property type="entry name" value="ABC_transp_permease"/>
</dbReference>
<dbReference type="OrthoDB" id="9792579at2"/>
<dbReference type="Proteomes" id="UP000199208">
    <property type="component" value="Unassembled WGS sequence"/>
</dbReference>
<keyword evidence="2" id="KW-1003">Cell membrane</keyword>
<feature type="transmembrane region" description="Helical" evidence="6">
    <location>
        <begin position="231"/>
        <end position="257"/>
    </location>
</feature>
<evidence type="ECO:0000313" key="8">
    <source>
        <dbReference type="Proteomes" id="UP000199208"/>
    </source>
</evidence>
<evidence type="ECO:0000256" key="6">
    <source>
        <dbReference type="SAM" id="Phobius"/>
    </source>
</evidence>
<dbReference type="STRING" id="1120920.SAMN03080599_02550"/>
<protein>
    <submittedName>
        <fullName evidence="7">Nucleoside ABC transporter membrane protein</fullName>
    </submittedName>
</protein>
<feature type="transmembrane region" description="Helical" evidence="6">
    <location>
        <begin position="195"/>
        <end position="219"/>
    </location>
</feature>
<dbReference type="PANTHER" id="PTHR43370">
    <property type="entry name" value="SUGAR ABC TRANSPORTER INTEGRAL MEMBRANE PROTEIN-RELATED"/>
    <property type="match status" value="1"/>
</dbReference>
<feature type="transmembrane region" description="Helical" evidence="6">
    <location>
        <begin position="277"/>
        <end position="299"/>
    </location>
</feature>
<dbReference type="GO" id="GO:0005886">
    <property type="term" value="C:plasma membrane"/>
    <property type="evidence" value="ECO:0007669"/>
    <property type="project" value="UniProtKB-SubCell"/>
</dbReference>
<dbReference type="PANTHER" id="PTHR43370:SF1">
    <property type="entry name" value="GUANOSINE ABC TRANSPORTER PERMEASE PROTEIN NUPQ"/>
    <property type="match status" value="1"/>
</dbReference>
<organism evidence="7 8">
    <name type="scientific">Acidaminobacter hydrogenoformans DSM 2784</name>
    <dbReference type="NCBI Taxonomy" id="1120920"/>
    <lineage>
        <taxon>Bacteria</taxon>
        <taxon>Bacillati</taxon>
        <taxon>Bacillota</taxon>
        <taxon>Clostridia</taxon>
        <taxon>Peptostreptococcales</taxon>
        <taxon>Acidaminobacteraceae</taxon>
        <taxon>Acidaminobacter</taxon>
    </lineage>
</organism>
<evidence type="ECO:0000256" key="3">
    <source>
        <dbReference type="ARBA" id="ARBA00022692"/>
    </source>
</evidence>
<feature type="transmembrane region" description="Helical" evidence="6">
    <location>
        <begin position="32"/>
        <end position="54"/>
    </location>
</feature>